<reference evidence="1 2" key="1">
    <citation type="journal article" date="2019" name="Front. Microbiol.">
        <title>Ammonia Oxidation by the Arctic Terrestrial Thaumarchaeote Candidatus Nitrosocosmicus arcticus Is Stimulated by Increasing Temperatures.</title>
        <authorList>
            <person name="Alves R.J.E."/>
            <person name="Kerou M."/>
            <person name="Zappe A."/>
            <person name="Bittner R."/>
            <person name="Abby S.S."/>
            <person name="Schmidt H.A."/>
            <person name="Pfeifer K."/>
            <person name="Schleper C."/>
        </authorList>
    </citation>
    <scope>NUCLEOTIDE SEQUENCE [LARGE SCALE GENOMIC DNA]</scope>
    <source>
        <strain evidence="1 2">Kfb</strain>
    </source>
</reference>
<dbReference type="AlphaFoldDB" id="A0A557SZC4"/>
<comment type="caution">
    <text evidence="1">The sequence shown here is derived from an EMBL/GenBank/DDBJ whole genome shotgun (WGS) entry which is preliminary data.</text>
</comment>
<evidence type="ECO:0000313" key="1">
    <source>
        <dbReference type="EMBL" id="TVP41953.1"/>
    </source>
</evidence>
<gene>
    <name evidence="1" type="ORF">NARC_10359</name>
</gene>
<protein>
    <submittedName>
        <fullName evidence="1">Uncharacterized protein</fullName>
    </submittedName>
</protein>
<proteinExistence type="predicted"/>
<evidence type="ECO:0000313" key="2">
    <source>
        <dbReference type="Proteomes" id="UP000315289"/>
    </source>
</evidence>
<name>A0A557SZC4_9ARCH</name>
<accession>A0A557SZC4</accession>
<organism evidence="1 2">
    <name type="scientific">Candidatus Nitrosocosmicus arcticus</name>
    <dbReference type="NCBI Taxonomy" id="2035267"/>
    <lineage>
        <taxon>Archaea</taxon>
        <taxon>Nitrososphaerota</taxon>
        <taxon>Nitrososphaeria</taxon>
        <taxon>Nitrososphaerales</taxon>
        <taxon>Nitrososphaeraceae</taxon>
        <taxon>Candidatus Nitrosocosmicus</taxon>
    </lineage>
</organism>
<dbReference type="EMBL" id="VOAH01000001">
    <property type="protein sequence ID" value="TVP41953.1"/>
    <property type="molecule type" value="Genomic_DNA"/>
</dbReference>
<sequence>MDIGNSGSRVDGYCAMKGVNQILTSDLFYCIQNDNREFVPLFTKIKIQQFFSIMICILRPFALSL</sequence>
<keyword evidence="2" id="KW-1185">Reference proteome</keyword>
<dbReference type="Proteomes" id="UP000315289">
    <property type="component" value="Unassembled WGS sequence"/>
</dbReference>